<sequence>MGELSKETVFIDGTKLESCANKILYLDAGTISKAYGRRTEIALSKCDS</sequence>
<organism evidence="1 2">
    <name type="scientific">Anaerocolumna cellulosilytica</name>
    <dbReference type="NCBI Taxonomy" id="433286"/>
    <lineage>
        <taxon>Bacteria</taxon>
        <taxon>Bacillati</taxon>
        <taxon>Bacillota</taxon>
        <taxon>Clostridia</taxon>
        <taxon>Lachnospirales</taxon>
        <taxon>Lachnospiraceae</taxon>
        <taxon>Anaerocolumna</taxon>
    </lineage>
</organism>
<gene>
    <name evidence="1" type="ORF">acsn021_13680</name>
</gene>
<proteinExistence type="predicted"/>
<reference evidence="1 2" key="1">
    <citation type="journal article" date="2016" name="Int. J. Syst. Evol. Microbiol.">
        <title>Descriptions of Anaerotaenia torta gen. nov., sp. nov. and Anaerocolumna cellulosilytica gen. nov., sp. nov. isolated from a methanogenic reactor of cattle waste.</title>
        <authorList>
            <person name="Uek A."/>
            <person name="Ohtaki Y."/>
            <person name="Kaku N."/>
            <person name="Ueki K."/>
        </authorList>
    </citation>
    <scope>NUCLEOTIDE SEQUENCE [LARGE SCALE GENOMIC DNA]</scope>
    <source>
        <strain evidence="1 2">SN021</strain>
    </source>
</reference>
<accession>A0A6S6QXL3</accession>
<name>A0A6S6QXL3_9FIRM</name>
<evidence type="ECO:0000313" key="2">
    <source>
        <dbReference type="Proteomes" id="UP000515561"/>
    </source>
</evidence>
<dbReference type="EMBL" id="AP023367">
    <property type="protein sequence ID" value="BCJ93799.1"/>
    <property type="molecule type" value="Genomic_DNA"/>
</dbReference>
<dbReference type="KEGG" id="acel:acsn021_13680"/>
<dbReference type="AlphaFoldDB" id="A0A6S6QXL3"/>
<evidence type="ECO:0000313" key="1">
    <source>
        <dbReference type="EMBL" id="BCJ93799.1"/>
    </source>
</evidence>
<dbReference type="Proteomes" id="UP000515561">
    <property type="component" value="Chromosome"/>
</dbReference>
<protein>
    <submittedName>
        <fullName evidence="1">Uncharacterized protein</fullName>
    </submittedName>
</protein>
<keyword evidence="2" id="KW-1185">Reference proteome</keyword>